<feature type="region of interest" description="Disordered" evidence="1">
    <location>
        <begin position="1"/>
        <end position="49"/>
    </location>
</feature>
<dbReference type="Proteomes" id="UP000240429">
    <property type="component" value="Unassembled WGS sequence"/>
</dbReference>
<dbReference type="Pfam" id="PF12770">
    <property type="entry name" value="CHAT"/>
    <property type="match status" value="1"/>
</dbReference>
<organism evidence="3 4">
    <name type="scientific">Streptomyces dioscori</name>
    <dbReference type="NCBI Taxonomy" id="2109333"/>
    <lineage>
        <taxon>Bacteria</taxon>
        <taxon>Bacillati</taxon>
        <taxon>Actinomycetota</taxon>
        <taxon>Actinomycetes</taxon>
        <taxon>Kitasatosporales</taxon>
        <taxon>Streptomycetaceae</taxon>
        <taxon>Streptomyces</taxon>
        <taxon>Streptomyces aurantiacus group</taxon>
    </lineage>
</organism>
<feature type="compositionally biased region" description="Low complexity" evidence="1">
    <location>
        <begin position="25"/>
        <end position="37"/>
    </location>
</feature>
<feature type="compositionally biased region" description="Basic and acidic residues" evidence="1">
    <location>
        <begin position="809"/>
        <end position="826"/>
    </location>
</feature>
<comment type="caution">
    <text evidence="3">The sequence shown here is derived from an EMBL/GenBank/DDBJ whole genome shotgun (WGS) entry which is preliminary data.</text>
</comment>
<sequence length="1847" mass="195148">MNGNTPGIDPYKGEPTRYIPPPSVLGGPYAPLPAARRGAGRDGADPGGRRARTELATRLLLEAAAAFDDGPGADVGRLVALLDEADRLVAELMAGSPAPLSGEHRRLCRIAAEAMSLRDDLTGREPDFTRMETLLSAAAESSGPSPSDARRGDTGVTGASDEDDTWWDRADSVEAACALAQHLAARWDGGGADGGSPADADRIIALLAPTLDGPDHTLVADVSYFHAVLGFVLADRAAGPDRTDPERLADRAAARRHLREAHDAAESLPELAAQVAFSLAEVGFLELGNRSAASPGPFRSAADGTGEYVVLLDLLRPLSAERGRAGGRAVALGATIAEALLDTAPAPAERRLAASWFEESLTHPAVPDEDAADIRFAYGLLLVDRAESNTARQDVGDPPPHADRAKALALFERILPLHRSMGGEGHTATLAAVVELLWLELSDSRSDDSGFDRFVTAARELARLIDPDDTDRAELLLKSSIGLAQRALNSATPRAWGPAADALMLGDRTLAVPVERSAPRAAQDLREAAGLLRMATGLYHHEDDLYFGSLLLQGTVEVLDFAIRQPEIRLDILQEGIRLLRIALERLPARHELRDPDVTGLFLMALTWHVWYSAPFAASAREATSPGLPDIAGYAGVEDDVQLVGRLLDAEDLEREPLFTLLAALLAVITAPDGRHLAPDICRAWHEPLRRAARELGPEAWTMKSIMLGMSGVLGLQLAARDDVPPAERRAASAAATVSLREARDLVPTGSPFRRMLDAAARGEAASHAQAVVHFLLGSGSALGAQPGMPLPGAPGTVPRPPSGPGPGRDLRTERSTATRRPDSRTEPGTSAPDVTSRPGRDAPGTTSSRSSENSPARTTYAPVAPDPATGRPVRPGTPDARTTQRTSSSPRPSADVGGEPAGGSPEAAERTDPSERLELDPDVVVALGDGSPDPFALPVSRVMELVHGADGPRSAEAAATLAMAHHRRWLRERHHTDLTVAAALLMEATDRLGTQEPGLTALGDRCAEFMGGLLLDRYLLLGDHADLDSAAHTYERLLDRVPEDLVHPPLDVALTTALARSRPDLPRLFRPADQPPAPFRAEVTAAAGTAWLLLARFRAGRQGDQGFSTALAMLGEAARHLPDGHPRLPVTRSELSRWELAEARRSGDRAAARAALDRIVAAADAGQGSPHRSVLALRAAAALQAAEGDGEAATGTPSTENLDRAITLLEETAEEGGHDFHGSRARCRYGLGVLLLDRFHRTGRRGDLDAAVTVLQDVRGTVAPTPGDPFVIFVTRALALAYRAHGPGDGVRRRQSREAAKSVLGAHGRAVLLQTGTDRGLAAARSVAADMRRSVRWCLADRLPEAAVEAVELGRGLVLHGATVGVTVPEMLRAAGRPELAAQWSAVAPAVSDAGMASVPDDLRRRALQALTAGASEPELLSAPSPSRIGRALRNTGADALVHLVPGEDGPGHALVVTATGAVRVLPLPRLRDIGSGPLAAYLGALRAFQEESRPENRPHPSDLPVMHSRHRRRLARKEREWRESLDALASWAGETVMNELVAAARAWWPGRLPRLVLAPAGALGVVPWHAARCPKTPGSPAIGFSHALEHVAVSYCASARQLIDVATRPRLTPGQGPVVLVVDPLGSASMRGETLLIQRLHQGSTVIGDPYNASAGGSGAPLGATQPLPATSGALDPFLPGRGATSAALLHINCHADTGPTAARSVLRLAQGQALTVADLLEGARRRDPRAPGGTVILANCTSDLTLSDHDEALTLSTALLSAGATTVVGSRWAIPDDPRTTLMMGMLHYHLRGGAFPADALRATQLWMLDSGRTLPEELSVPGPALERPLEDLDIWASFTHQGQ</sequence>
<feature type="compositionally biased region" description="Basic and acidic residues" evidence="1">
    <location>
        <begin position="39"/>
        <end position="49"/>
    </location>
</feature>
<evidence type="ECO:0000313" key="3">
    <source>
        <dbReference type="EMBL" id="PSM38207.1"/>
    </source>
</evidence>
<feature type="compositionally biased region" description="Basic and acidic residues" evidence="1">
    <location>
        <begin position="908"/>
        <end position="918"/>
    </location>
</feature>
<feature type="region of interest" description="Disordered" evidence="1">
    <location>
        <begin position="137"/>
        <end position="164"/>
    </location>
</feature>
<reference evidence="3 4" key="1">
    <citation type="submission" date="2018-03" db="EMBL/GenBank/DDBJ databases">
        <title>Streptomyces dioscori sp. nov., a novel endophytic actinobacterium isolated from bulbil of Dioscorea bulbifera L.</title>
        <authorList>
            <person name="Zhikuan W."/>
        </authorList>
    </citation>
    <scope>NUCLEOTIDE SEQUENCE [LARGE SCALE GENOMIC DNA]</scope>
    <source>
        <strain evidence="3 4">A217</strain>
    </source>
</reference>
<accession>A0A2P8PW47</accession>
<evidence type="ECO:0000256" key="1">
    <source>
        <dbReference type="SAM" id="MobiDB-lite"/>
    </source>
</evidence>
<keyword evidence="4" id="KW-1185">Reference proteome</keyword>
<feature type="compositionally biased region" description="Low complexity" evidence="1">
    <location>
        <begin position="882"/>
        <end position="894"/>
    </location>
</feature>
<dbReference type="EMBL" id="PYBJ01000031">
    <property type="protein sequence ID" value="PSM38207.1"/>
    <property type="molecule type" value="Genomic_DNA"/>
</dbReference>
<evidence type="ECO:0000313" key="4">
    <source>
        <dbReference type="Proteomes" id="UP000240429"/>
    </source>
</evidence>
<protein>
    <recommendedName>
        <fullName evidence="2">CHAT domain-containing protein</fullName>
    </recommendedName>
</protein>
<feature type="compositionally biased region" description="Basic and acidic residues" evidence="1">
    <location>
        <begin position="1493"/>
        <end position="1502"/>
    </location>
</feature>
<name>A0A2P8PW47_9ACTN</name>
<feature type="compositionally biased region" description="Low complexity" evidence="1">
    <location>
        <begin position="137"/>
        <end position="147"/>
    </location>
</feature>
<proteinExistence type="predicted"/>
<feature type="domain" description="CHAT" evidence="2">
    <location>
        <begin position="1529"/>
        <end position="1847"/>
    </location>
</feature>
<gene>
    <name evidence="3" type="ORF">C6Y14_38370</name>
</gene>
<dbReference type="InterPro" id="IPR024983">
    <property type="entry name" value="CHAT_dom"/>
</dbReference>
<evidence type="ECO:0000259" key="2">
    <source>
        <dbReference type="Pfam" id="PF12770"/>
    </source>
</evidence>
<feature type="compositionally biased region" description="Pro residues" evidence="1">
    <location>
        <begin position="789"/>
        <end position="805"/>
    </location>
</feature>
<dbReference type="RefSeq" id="WP_107021538.1">
    <property type="nucleotide sequence ID" value="NZ_KZ679057.1"/>
</dbReference>
<dbReference type="OrthoDB" id="4149784at2"/>
<feature type="region of interest" description="Disordered" evidence="1">
    <location>
        <begin position="1493"/>
        <end position="1512"/>
    </location>
</feature>
<feature type="region of interest" description="Disordered" evidence="1">
    <location>
        <begin position="786"/>
        <end position="918"/>
    </location>
</feature>
<feature type="compositionally biased region" description="Polar residues" evidence="1">
    <location>
        <begin position="845"/>
        <end position="858"/>
    </location>
</feature>